<keyword evidence="3" id="KW-0732">Signal</keyword>
<evidence type="ECO:0000313" key="4">
    <source>
        <dbReference type="EMBL" id="KAK6528911.1"/>
    </source>
</evidence>
<feature type="compositionally biased region" description="Acidic residues" evidence="1">
    <location>
        <begin position="92"/>
        <end position="111"/>
    </location>
</feature>
<feature type="chain" id="PRO_5043586663" evidence="3">
    <location>
        <begin position="21"/>
        <end position="188"/>
    </location>
</feature>
<dbReference type="AlphaFoldDB" id="A0AAV9WYB8"/>
<keyword evidence="5" id="KW-1185">Reference proteome</keyword>
<proteinExistence type="predicted"/>
<organism evidence="4 5">
    <name type="scientific">Orbilia ellipsospora</name>
    <dbReference type="NCBI Taxonomy" id="2528407"/>
    <lineage>
        <taxon>Eukaryota</taxon>
        <taxon>Fungi</taxon>
        <taxon>Dikarya</taxon>
        <taxon>Ascomycota</taxon>
        <taxon>Pezizomycotina</taxon>
        <taxon>Orbiliomycetes</taxon>
        <taxon>Orbiliales</taxon>
        <taxon>Orbiliaceae</taxon>
        <taxon>Orbilia</taxon>
    </lineage>
</organism>
<protein>
    <submittedName>
        <fullName evidence="4">Uncharacterized protein</fullName>
    </submittedName>
</protein>
<evidence type="ECO:0000313" key="5">
    <source>
        <dbReference type="Proteomes" id="UP001365542"/>
    </source>
</evidence>
<feature type="region of interest" description="Disordered" evidence="1">
    <location>
        <begin position="27"/>
        <end position="64"/>
    </location>
</feature>
<comment type="caution">
    <text evidence="4">The sequence shown here is derived from an EMBL/GenBank/DDBJ whole genome shotgun (WGS) entry which is preliminary data.</text>
</comment>
<keyword evidence="2" id="KW-1133">Transmembrane helix</keyword>
<gene>
    <name evidence="4" type="ORF">TWF694_004140</name>
</gene>
<keyword evidence="2" id="KW-0812">Transmembrane</keyword>
<feature type="signal peptide" evidence="3">
    <location>
        <begin position="1"/>
        <end position="20"/>
    </location>
</feature>
<evidence type="ECO:0000256" key="3">
    <source>
        <dbReference type="SAM" id="SignalP"/>
    </source>
</evidence>
<keyword evidence="2" id="KW-0472">Membrane</keyword>
<feature type="transmembrane region" description="Helical" evidence="2">
    <location>
        <begin position="167"/>
        <end position="185"/>
    </location>
</feature>
<feature type="compositionally biased region" description="Pro residues" evidence="1">
    <location>
        <begin position="37"/>
        <end position="54"/>
    </location>
</feature>
<feature type="region of interest" description="Disordered" evidence="1">
    <location>
        <begin position="78"/>
        <end position="148"/>
    </location>
</feature>
<feature type="compositionally biased region" description="Acidic residues" evidence="1">
    <location>
        <begin position="130"/>
        <end position="142"/>
    </location>
</feature>
<evidence type="ECO:0000256" key="2">
    <source>
        <dbReference type="SAM" id="Phobius"/>
    </source>
</evidence>
<reference evidence="4 5" key="1">
    <citation type="submission" date="2019-10" db="EMBL/GenBank/DDBJ databases">
        <authorList>
            <person name="Palmer J.M."/>
        </authorList>
    </citation>
    <scope>NUCLEOTIDE SEQUENCE [LARGE SCALE GENOMIC DNA]</scope>
    <source>
        <strain evidence="4 5">TWF694</strain>
    </source>
</reference>
<accession>A0AAV9WYB8</accession>
<dbReference type="Proteomes" id="UP001365542">
    <property type="component" value="Unassembled WGS sequence"/>
</dbReference>
<evidence type="ECO:0000256" key="1">
    <source>
        <dbReference type="SAM" id="MobiDB-lite"/>
    </source>
</evidence>
<sequence length="188" mass="19906">MRFTSYIAVAATVFAVQVSSLPTGARPAYTLSKRDVPPPPPVPGPPVPGPPVPGPNSSMSSKIADMVKNLQSIAKALSLPKGSSLTARSQEPELEPDVEDELDESDSEVEDPTPVAGSQFNKKSATAEPHEEELDDGEEEPELVVKRAVNSGQVPGAGIPQDLPSGIVMWIIILMVYAMFTTISMKGE</sequence>
<dbReference type="EMBL" id="JAVHJO010000014">
    <property type="protein sequence ID" value="KAK6528911.1"/>
    <property type="molecule type" value="Genomic_DNA"/>
</dbReference>
<name>A0AAV9WYB8_9PEZI</name>